<proteinExistence type="predicted"/>
<keyword evidence="1" id="KW-1133">Transmembrane helix</keyword>
<feature type="non-terminal residue" evidence="2">
    <location>
        <position position="1"/>
    </location>
</feature>
<evidence type="ECO:0000313" key="2">
    <source>
        <dbReference type="EMBL" id="CAK0899710.1"/>
    </source>
</evidence>
<protein>
    <submittedName>
        <fullName evidence="2">Uncharacterized protein</fullName>
    </submittedName>
</protein>
<feature type="non-terminal residue" evidence="2">
    <location>
        <position position="209"/>
    </location>
</feature>
<keyword evidence="1" id="KW-0472">Membrane</keyword>
<reference evidence="2" key="1">
    <citation type="submission" date="2023-10" db="EMBL/GenBank/DDBJ databases">
        <authorList>
            <person name="Chen Y."/>
            <person name="Shah S."/>
            <person name="Dougan E. K."/>
            <person name="Thang M."/>
            <person name="Chan C."/>
        </authorList>
    </citation>
    <scope>NUCLEOTIDE SEQUENCE [LARGE SCALE GENOMIC DNA]</scope>
</reference>
<keyword evidence="1" id="KW-0812">Transmembrane</keyword>
<organism evidence="2 3">
    <name type="scientific">Prorocentrum cordatum</name>
    <dbReference type="NCBI Taxonomy" id="2364126"/>
    <lineage>
        <taxon>Eukaryota</taxon>
        <taxon>Sar</taxon>
        <taxon>Alveolata</taxon>
        <taxon>Dinophyceae</taxon>
        <taxon>Prorocentrales</taxon>
        <taxon>Prorocentraceae</taxon>
        <taxon>Prorocentrum</taxon>
    </lineage>
</organism>
<gene>
    <name evidence="2" type="ORF">PCOR1329_LOCUS77155</name>
</gene>
<dbReference type="EMBL" id="CAUYUJ010020649">
    <property type="protein sequence ID" value="CAK0899710.1"/>
    <property type="molecule type" value="Genomic_DNA"/>
</dbReference>
<sequence length="209" mass="22140">NTQALSSEEAEYCGWATVAAEAIHVQVVMKFLDMEVKSRIRLDSSAAKAVCPLIGIGKFANWRSARCGDRQRCETRGAGDIEERKAERVNLMSDSTCKMAKVGAALVALLDSLGAAKREDAYDACGGLGDHSEIVMKDARLGTGVRIKGMMLSMVLVMTVVVVCAVGCCVGHIMKPSTKNEKAMVASGACIPRGATGAKKVNIETRAVS</sequence>
<accession>A0ABN9XMJ4</accession>
<dbReference type="Proteomes" id="UP001189429">
    <property type="component" value="Unassembled WGS sequence"/>
</dbReference>
<comment type="caution">
    <text evidence="2">The sequence shown here is derived from an EMBL/GenBank/DDBJ whole genome shotgun (WGS) entry which is preliminary data.</text>
</comment>
<feature type="transmembrane region" description="Helical" evidence="1">
    <location>
        <begin position="150"/>
        <end position="174"/>
    </location>
</feature>
<evidence type="ECO:0000313" key="3">
    <source>
        <dbReference type="Proteomes" id="UP001189429"/>
    </source>
</evidence>
<keyword evidence="3" id="KW-1185">Reference proteome</keyword>
<name>A0ABN9XMJ4_9DINO</name>
<evidence type="ECO:0000256" key="1">
    <source>
        <dbReference type="SAM" id="Phobius"/>
    </source>
</evidence>